<dbReference type="Proteomes" id="UP000712600">
    <property type="component" value="Unassembled WGS sequence"/>
</dbReference>
<dbReference type="EMBL" id="QGKX02001290">
    <property type="protein sequence ID" value="KAF3540956.1"/>
    <property type="molecule type" value="Genomic_DNA"/>
</dbReference>
<comment type="caution">
    <text evidence="1">The sequence shown here is derived from an EMBL/GenBank/DDBJ whole genome shotgun (WGS) entry which is preliminary data.</text>
</comment>
<name>A0A8S9QGM0_BRACR</name>
<gene>
    <name evidence="1" type="ORF">F2Q69_00018996</name>
</gene>
<protein>
    <submittedName>
        <fullName evidence="1">Uncharacterized protein</fullName>
    </submittedName>
</protein>
<accession>A0A8S9QGM0</accession>
<sequence length="97" mass="11027">MQAQNEKSKTDRTMKATQKRMVKQELLSHFDGSLFPTGNRLSSVPPCVSMDDVVPYSNKTKCLSLDSKMQALNLKDEGRDSGVKLIVWEPKVDWLRL</sequence>
<evidence type="ECO:0000313" key="2">
    <source>
        <dbReference type="Proteomes" id="UP000712600"/>
    </source>
</evidence>
<dbReference type="AlphaFoldDB" id="A0A8S9QGM0"/>
<organism evidence="1 2">
    <name type="scientific">Brassica cretica</name>
    <name type="common">Mustard</name>
    <dbReference type="NCBI Taxonomy" id="69181"/>
    <lineage>
        <taxon>Eukaryota</taxon>
        <taxon>Viridiplantae</taxon>
        <taxon>Streptophyta</taxon>
        <taxon>Embryophyta</taxon>
        <taxon>Tracheophyta</taxon>
        <taxon>Spermatophyta</taxon>
        <taxon>Magnoliopsida</taxon>
        <taxon>eudicotyledons</taxon>
        <taxon>Gunneridae</taxon>
        <taxon>Pentapetalae</taxon>
        <taxon>rosids</taxon>
        <taxon>malvids</taxon>
        <taxon>Brassicales</taxon>
        <taxon>Brassicaceae</taxon>
        <taxon>Brassiceae</taxon>
        <taxon>Brassica</taxon>
    </lineage>
</organism>
<evidence type="ECO:0000313" key="1">
    <source>
        <dbReference type="EMBL" id="KAF3540956.1"/>
    </source>
</evidence>
<proteinExistence type="predicted"/>
<reference evidence="1" key="1">
    <citation type="submission" date="2019-12" db="EMBL/GenBank/DDBJ databases">
        <title>Genome sequencing and annotation of Brassica cretica.</title>
        <authorList>
            <person name="Studholme D.J."/>
            <person name="Sarris P."/>
        </authorList>
    </citation>
    <scope>NUCLEOTIDE SEQUENCE</scope>
    <source>
        <strain evidence="1">PFS-109/04</strain>
        <tissue evidence="1">Leaf</tissue>
    </source>
</reference>